<accession>A0A6A5ZVB3</accession>
<dbReference type="InterPro" id="IPR010730">
    <property type="entry name" value="HET"/>
</dbReference>
<dbReference type="PANTHER" id="PTHR24148">
    <property type="entry name" value="ANKYRIN REPEAT DOMAIN-CONTAINING PROTEIN 39 HOMOLOG-RELATED"/>
    <property type="match status" value="1"/>
</dbReference>
<protein>
    <recommendedName>
        <fullName evidence="1">Heterokaryon incompatibility domain-containing protein</fullName>
    </recommendedName>
</protein>
<dbReference type="Proteomes" id="UP000799770">
    <property type="component" value="Unassembled WGS sequence"/>
</dbReference>
<proteinExistence type="predicted"/>
<dbReference type="EMBL" id="ML977310">
    <property type="protein sequence ID" value="KAF2122747.1"/>
    <property type="molecule type" value="Genomic_DNA"/>
</dbReference>
<gene>
    <name evidence="2" type="ORF">BDV96DRAFT_639314</name>
</gene>
<name>A0A6A5ZVB3_9PLEO</name>
<keyword evidence="3" id="KW-1185">Reference proteome</keyword>
<dbReference type="Pfam" id="PF06985">
    <property type="entry name" value="HET"/>
    <property type="match status" value="1"/>
</dbReference>
<feature type="domain" description="Heterokaryon incompatibility" evidence="1">
    <location>
        <begin position="42"/>
        <end position="197"/>
    </location>
</feature>
<dbReference type="AlphaFoldDB" id="A0A6A5ZVB3"/>
<dbReference type="OrthoDB" id="2157530at2759"/>
<evidence type="ECO:0000313" key="2">
    <source>
        <dbReference type="EMBL" id="KAF2122747.1"/>
    </source>
</evidence>
<reference evidence="2" key="1">
    <citation type="journal article" date="2020" name="Stud. Mycol.">
        <title>101 Dothideomycetes genomes: a test case for predicting lifestyles and emergence of pathogens.</title>
        <authorList>
            <person name="Haridas S."/>
            <person name="Albert R."/>
            <person name="Binder M."/>
            <person name="Bloem J."/>
            <person name="Labutti K."/>
            <person name="Salamov A."/>
            <person name="Andreopoulos B."/>
            <person name="Baker S."/>
            <person name="Barry K."/>
            <person name="Bills G."/>
            <person name="Bluhm B."/>
            <person name="Cannon C."/>
            <person name="Castanera R."/>
            <person name="Culley D."/>
            <person name="Daum C."/>
            <person name="Ezra D."/>
            <person name="Gonzalez J."/>
            <person name="Henrissat B."/>
            <person name="Kuo A."/>
            <person name="Liang C."/>
            <person name="Lipzen A."/>
            <person name="Lutzoni F."/>
            <person name="Magnuson J."/>
            <person name="Mondo S."/>
            <person name="Nolan M."/>
            <person name="Ohm R."/>
            <person name="Pangilinan J."/>
            <person name="Park H.-J."/>
            <person name="Ramirez L."/>
            <person name="Alfaro M."/>
            <person name="Sun H."/>
            <person name="Tritt A."/>
            <person name="Yoshinaga Y."/>
            <person name="Zwiers L.-H."/>
            <person name="Turgeon B."/>
            <person name="Goodwin S."/>
            <person name="Spatafora J."/>
            <person name="Crous P."/>
            <person name="Grigoriev I."/>
        </authorList>
    </citation>
    <scope>NUCLEOTIDE SEQUENCE</scope>
    <source>
        <strain evidence="2">CBS 627.86</strain>
    </source>
</reference>
<sequence length="555" mass="63564">MDLTAEEDALGDWPRRLLHVPTLTSYEWQPGNTYNGMRSPTYNVITYTWGRYRLGEQERLDVHAVPIIIDGGHWDIPRIDPDHFTAEEFEKAIRMAGTFTSPPTPVPVEFLWLDVACIDQRDGEPRSAAEIGRQGVIFRGACKVFVWLTSLDRPRLDETLKGAYGKNSADDPDPSQIYHMISLFSDPWFSSLWTLQEACLRGEGALLLSRDGSLIAQPSAISSEFTDYFEFGWLCYISTRWHYNCKEVLFYEAEPNVEVYQEFIDVLADKGLYHIYTRNELAMYEAAQRRVTLRPEDRIYGIQQIFGFRVGKSALSTPPDRDFTIEELEDQFGEQMLLHYPVLSQFHCFTQYVPAAKRWRFRKESRMLPISLMGTTRTSVTSNVSNGSCSFWVDYSVSGKKPVVWKGLITSLRAIKRAWDHLLSEDVFLKLDPPMKSLGDGRQDGMINILLDRVEELASIHESNDDIMAETYLQLEELYPNQGLKILFLGPPHSRDLNMMAGLLLTKGSDLDWVRLGICHWSVPYWTELECTAMASLSGQGDIWKQSQGMFGYLS</sequence>
<dbReference type="InterPro" id="IPR052895">
    <property type="entry name" value="HetReg/Transcr_Mod"/>
</dbReference>
<organism evidence="2 3">
    <name type="scientific">Lophiotrema nucula</name>
    <dbReference type="NCBI Taxonomy" id="690887"/>
    <lineage>
        <taxon>Eukaryota</taxon>
        <taxon>Fungi</taxon>
        <taxon>Dikarya</taxon>
        <taxon>Ascomycota</taxon>
        <taxon>Pezizomycotina</taxon>
        <taxon>Dothideomycetes</taxon>
        <taxon>Pleosporomycetidae</taxon>
        <taxon>Pleosporales</taxon>
        <taxon>Lophiotremataceae</taxon>
        <taxon>Lophiotrema</taxon>
    </lineage>
</organism>
<evidence type="ECO:0000259" key="1">
    <source>
        <dbReference type="Pfam" id="PF06985"/>
    </source>
</evidence>
<dbReference type="PANTHER" id="PTHR24148:SF64">
    <property type="entry name" value="HETEROKARYON INCOMPATIBILITY DOMAIN-CONTAINING PROTEIN"/>
    <property type="match status" value="1"/>
</dbReference>
<evidence type="ECO:0000313" key="3">
    <source>
        <dbReference type="Proteomes" id="UP000799770"/>
    </source>
</evidence>